<evidence type="ECO:0000313" key="2">
    <source>
        <dbReference type="EMBL" id="CAK0846992.1"/>
    </source>
</evidence>
<evidence type="ECO:0000256" key="1">
    <source>
        <dbReference type="SAM" id="SignalP"/>
    </source>
</evidence>
<keyword evidence="1" id="KW-0732">Signal</keyword>
<proteinExistence type="predicted"/>
<accession>A0ABN9TM87</accession>
<dbReference type="EMBL" id="CAUYUJ010014861">
    <property type="protein sequence ID" value="CAK0846992.1"/>
    <property type="molecule type" value="Genomic_DNA"/>
</dbReference>
<keyword evidence="3" id="KW-1185">Reference proteome</keyword>
<feature type="chain" id="PRO_5046295069" description="Secreted protein" evidence="1">
    <location>
        <begin position="20"/>
        <end position="150"/>
    </location>
</feature>
<dbReference type="Proteomes" id="UP001189429">
    <property type="component" value="Unassembled WGS sequence"/>
</dbReference>
<evidence type="ECO:0000313" key="3">
    <source>
        <dbReference type="Proteomes" id="UP001189429"/>
    </source>
</evidence>
<gene>
    <name evidence="2" type="ORF">PCOR1329_LOCUS40334</name>
</gene>
<sequence>MPRIAAKLSMMMLMPLCRMELLTLVPTIPIVPSSRLEWLLRVPSIPKKTCMIVSAPSSRLVWLTLPVTSIPKKILMPTPVLPCRLEWPASLHQTVPTKIYMMMLGLSCRLVRLLMHAPMKIDMAGLFLVPRVFVEPTFSTSAAAAQPSLG</sequence>
<name>A0ABN9TM87_9DINO</name>
<evidence type="ECO:0008006" key="4">
    <source>
        <dbReference type="Google" id="ProtNLM"/>
    </source>
</evidence>
<feature type="signal peptide" evidence="1">
    <location>
        <begin position="1"/>
        <end position="19"/>
    </location>
</feature>
<organism evidence="2 3">
    <name type="scientific">Prorocentrum cordatum</name>
    <dbReference type="NCBI Taxonomy" id="2364126"/>
    <lineage>
        <taxon>Eukaryota</taxon>
        <taxon>Sar</taxon>
        <taxon>Alveolata</taxon>
        <taxon>Dinophyceae</taxon>
        <taxon>Prorocentrales</taxon>
        <taxon>Prorocentraceae</taxon>
        <taxon>Prorocentrum</taxon>
    </lineage>
</organism>
<reference evidence="2" key="1">
    <citation type="submission" date="2023-10" db="EMBL/GenBank/DDBJ databases">
        <authorList>
            <person name="Chen Y."/>
            <person name="Shah S."/>
            <person name="Dougan E. K."/>
            <person name="Thang M."/>
            <person name="Chan C."/>
        </authorList>
    </citation>
    <scope>NUCLEOTIDE SEQUENCE [LARGE SCALE GENOMIC DNA]</scope>
</reference>
<protein>
    <recommendedName>
        <fullName evidence="4">Secreted protein</fullName>
    </recommendedName>
</protein>
<comment type="caution">
    <text evidence="2">The sequence shown here is derived from an EMBL/GenBank/DDBJ whole genome shotgun (WGS) entry which is preliminary data.</text>
</comment>